<dbReference type="Pfam" id="PF00144">
    <property type="entry name" value="Beta-lactamase"/>
    <property type="match status" value="1"/>
</dbReference>
<accession>A0A2D2AZM7</accession>
<dbReference type="KEGG" id="cmb:CSW64_14075"/>
<dbReference type="InterPro" id="IPR012338">
    <property type="entry name" value="Beta-lactam/transpept-like"/>
</dbReference>
<sequence length="470" mass="50184">MRRSIAILVVLLGGAMSTGVLAEGLTDYAIGVQPGCIVGRFDAKAPPVFEAAGYADLDRRRLITPRTQFLLASASKQFTALAAVLLAEKGKLRLDDPARRWLPEMAGAVGDATIEQLLHQTAGVRDHTTLLTLSGVERLGAVDRRATLAMMARLQRTNFLPGSRAQYSNGNYLLLSEIVARASGMPFERYLDQAIFQPLGMGDSFALPAVSRRPAEIAHGYRPLRAGGFGLADDRPATSGSGGVVTSMRDLARFDRDFHLGRTVWRPAVRAAMLRPGRLAGGETAVLPEFGTPYGAGLGLETRGDDLRVSHDGGAEGFVVEYARLVKARRGAAALCNRVDADPSALVEAALPAAQPAAASATAAPSTSPALPPTPFTDLAVIAGRYRSAELDATYVFRPKGEGFEVEITSPLTPSPIIDSWGALKRHGPAEFGTGPIRVVYETANGRATRLTLRFGRRVEGLVFDRVEDR</sequence>
<evidence type="ECO:0000259" key="2">
    <source>
        <dbReference type="Pfam" id="PF00144"/>
    </source>
</evidence>
<dbReference type="InterPro" id="IPR050491">
    <property type="entry name" value="AmpC-like"/>
</dbReference>
<name>A0A2D2AZM7_9CAUL</name>
<protein>
    <submittedName>
        <fullName evidence="3">Aminopeptidase</fullName>
    </submittedName>
</protein>
<gene>
    <name evidence="3" type="ORF">CSW64_14075</name>
</gene>
<feature type="signal peptide" evidence="1">
    <location>
        <begin position="1"/>
        <end position="22"/>
    </location>
</feature>
<dbReference type="PANTHER" id="PTHR46825">
    <property type="entry name" value="D-ALANYL-D-ALANINE-CARBOXYPEPTIDASE/ENDOPEPTIDASE AMPH"/>
    <property type="match status" value="1"/>
</dbReference>
<feature type="chain" id="PRO_5016299081" evidence="1">
    <location>
        <begin position="23"/>
        <end position="470"/>
    </location>
</feature>
<dbReference type="AlphaFoldDB" id="A0A2D2AZM7"/>
<evidence type="ECO:0000256" key="1">
    <source>
        <dbReference type="SAM" id="SignalP"/>
    </source>
</evidence>
<keyword evidence="3" id="KW-0378">Hydrolase</keyword>
<dbReference type="OrthoDB" id="9804448at2"/>
<proteinExistence type="predicted"/>
<organism evidence="3 4">
    <name type="scientific">Caulobacter mirabilis</name>
    <dbReference type="NCBI Taxonomy" id="69666"/>
    <lineage>
        <taxon>Bacteria</taxon>
        <taxon>Pseudomonadati</taxon>
        <taxon>Pseudomonadota</taxon>
        <taxon>Alphaproteobacteria</taxon>
        <taxon>Caulobacterales</taxon>
        <taxon>Caulobacteraceae</taxon>
        <taxon>Caulobacter</taxon>
    </lineage>
</organism>
<dbReference type="PANTHER" id="PTHR46825:SF8">
    <property type="entry name" value="BETA-LACTAMASE-RELATED"/>
    <property type="match status" value="1"/>
</dbReference>
<dbReference type="Proteomes" id="UP000228945">
    <property type="component" value="Chromosome"/>
</dbReference>
<keyword evidence="3" id="KW-0645">Protease</keyword>
<dbReference type="RefSeq" id="WP_099622707.1">
    <property type="nucleotide sequence ID" value="NZ_CP024201.1"/>
</dbReference>
<dbReference type="InterPro" id="IPR001466">
    <property type="entry name" value="Beta-lactam-related"/>
</dbReference>
<dbReference type="EMBL" id="CP024201">
    <property type="protein sequence ID" value="ATQ43456.1"/>
    <property type="molecule type" value="Genomic_DNA"/>
</dbReference>
<dbReference type="Gene3D" id="3.40.710.10">
    <property type="entry name" value="DD-peptidase/beta-lactamase superfamily"/>
    <property type="match status" value="1"/>
</dbReference>
<evidence type="ECO:0000313" key="4">
    <source>
        <dbReference type="Proteomes" id="UP000228945"/>
    </source>
</evidence>
<dbReference type="GO" id="GO:0004177">
    <property type="term" value="F:aminopeptidase activity"/>
    <property type="evidence" value="ECO:0007669"/>
    <property type="project" value="UniProtKB-KW"/>
</dbReference>
<keyword evidence="3" id="KW-0031">Aminopeptidase</keyword>
<evidence type="ECO:0000313" key="3">
    <source>
        <dbReference type="EMBL" id="ATQ43456.1"/>
    </source>
</evidence>
<keyword evidence="4" id="KW-1185">Reference proteome</keyword>
<reference evidence="3 4" key="1">
    <citation type="submission" date="2017-10" db="EMBL/GenBank/DDBJ databases">
        <title>Genome sequence of Caulobacter mirabilis FWC38.</title>
        <authorList>
            <person name="Fiebig A."/>
            <person name="Crosson S."/>
        </authorList>
    </citation>
    <scope>NUCLEOTIDE SEQUENCE [LARGE SCALE GENOMIC DNA]</scope>
    <source>
        <strain evidence="3 4">FWC 38</strain>
    </source>
</reference>
<dbReference type="SUPFAM" id="SSF56601">
    <property type="entry name" value="beta-lactamase/transpeptidase-like"/>
    <property type="match status" value="1"/>
</dbReference>
<keyword evidence="1" id="KW-0732">Signal</keyword>
<feature type="domain" description="Beta-lactamase-related" evidence="2">
    <location>
        <begin position="48"/>
        <end position="349"/>
    </location>
</feature>